<feature type="domain" description="Cadherin" evidence="10">
    <location>
        <begin position="520"/>
        <end position="622"/>
    </location>
</feature>
<feature type="domain" description="Cadherin" evidence="10">
    <location>
        <begin position="268"/>
        <end position="394"/>
    </location>
</feature>
<feature type="domain" description="Cadherin" evidence="10">
    <location>
        <begin position="841"/>
        <end position="961"/>
    </location>
</feature>
<dbReference type="Pfam" id="PF00028">
    <property type="entry name" value="Cadherin"/>
    <property type="match status" value="5"/>
</dbReference>
<accession>A0A1D2NM34</accession>
<name>A0A1D2NM34_ORCCI</name>
<feature type="domain" description="Cadherin" evidence="10">
    <location>
        <begin position="736"/>
        <end position="840"/>
    </location>
</feature>
<dbReference type="GO" id="GO:0016339">
    <property type="term" value="P:calcium-dependent cell-cell adhesion via plasma membrane cell adhesion molecules"/>
    <property type="evidence" value="ECO:0007669"/>
    <property type="project" value="TreeGrafter"/>
</dbReference>
<sequence>MRRTFSFRWDHFHGAIYLLLISGFSEFLHNYGIAVTLAQSSNTFRPNQPPVFLPGGDLSKFSIPEDTPVGSVVYRLKGSDPENGELQYSISGEYFRVNKKSGDLTLIKALDREVEPKLDAIISLTDDGNGLEPTTVSLRREIYIQDRNDNPPIFLRRPYSFKVSERTRVGATVFSEIPITDADFGPNAQVSLICDKEETPEACKTFKVEVQKVGDGKFVGILSLEIPLDYETHNSYPMTLIASDGVNTAKAFVAISVLDIQDQSPKFYGGPYVFKVKENSTPGTKVGEISVQDGDVGNPRNLQLRLIDEAENKYFRLTNVERDMFTGTYTALVETTNYTLDAEDEFIRENLGVYELILEAREIPLHAEDTEPTLITRTGVAVIIEDVDDHLPTFIPPQFTRILRIPYNPEESWMFPDFRVEVEDSDVDHHNSKFSLKLDWNIEDSPYEIDDVFAFVTPSNEDPTIQSKGIITLEVLNISKLEPGQMIDLQIGAVQNGHIVSNLNVPIEVAPGPKIIPIFSQNVYRVALPEDIAEGELVAKITAKNHNEIPGIKYSLIGIGAEKFDVNEDTGEIRCKAKCLDYERNQHNFFLIKAKSGEKVDDEVPVLFYLDTIERNDNYPEFEKVPGLGTHTANGYLVRRAVPDGTAKFDPAFYVKASDPDVNDTITYSLQDHSVKESGIFINEQTGELELEKTLKWSEAGEHRLTVTATDSTGKATHQSVLIVVQAIPNIPPSFPYKVQHVEVPETLEKGSQIFTVKAHDPDGQDSAIRYSIESQTTQDLFAVEETTGTLRLNGQLDYEEKQRIYPIKIRAQDEGKPPETAQVYVEVHVTDENDELPKFSEKRYTVEMSESSKPDLVVMTLKAGDKDDNAFLEYSISCPCQVWDASGSMGSSADAESYFKNLRIDPESGEIVLVDTFEHKKTAVLEFQAHVQDNNGIKLQSDTAAVTLYVTAAERTKPIFGHPWTTGNPWINLTIPEDLDNGTVVVTLNAWDYIENLPITDFRIIESDSDIFKLNGSQLIVKYDGDSQLDYETQDSYILAVKAIAPHGAESIANVGIQISDVNDNAPTFTKPEYKGKVLENSGYPTPIVTVEAVDLDGSPGYGSVRYALTGPQSHLFTIDELAGVVQVAPGAEIDREKDESHLITVVAMDTPSGGPFQLTATAQLHILVQDENDNDPVCKVLEFLVAENAPVGTAVGNISCVDPDENPKLSFQMRDETHLSLFNVDKDTGKISVARVLRGRGRSAPYIMTVIVEDGKERTVNLAVPIKIANVIPNDGKPKFVNENFTVTISEASMRGTPVLYVKGEDTDSFDNGEGRLHYHLMKQFSPCQSLINAGNVSRVDDVDLFRLDEITGVLTLKDSVDREKNPCFSVLVSVEDSGIPPQSETQFFEIHLSDVDDSLPYLPKEVRNLQLTLNESTKVGSIVYNFTGEDRDIHPNNMITFEISGGGKDLFKVIPTGDQSAKLILNADLRGMEHEALTVVIKCHPKHKKLSVPECSSKVNIKLNRDLKGAVNYLGKTKYYEMILGVASGTTVGNLIGNVGMPKKFKSSVQMFHPMGGLSSSPYNVTDMIRIDDETGDIFVWDNLEKFSNGHLRVQMIDDSGTMKKNLKVFIEPNEQLLSADMVEFPKLQKWMDEVDGFLNSPEEKTGIKRGHFHILTFDQTNSYDGRTKVCFQLLENENMVSQEKALQILDNGDLQDIFLKYSFEDIQKGCPTRPRLPARLALTAGTSRFWIERSLIGIASVVAIATISAILILCLISRKRVKDGH</sequence>
<evidence type="ECO:0000256" key="8">
    <source>
        <dbReference type="PROSITE-ProRule" id="PRU00043"/>
    </source>
</evidence>
<dbReference type="PANTHER" id="PTHR24027:SF422">
    <property type="entry name" value="CADHERIN DOMAIN-CONTAINING PROTEIN"/>
    <property type="match status" value="1"/>
</dbReference>
<dbReference type="PROSITE" id="PS00232">
    <property type="entry name" value="CADHERIN_1"/>
    <property type="match status" value="3"/>
</dbReference>
<dbReference type="EMBL" id="LJIJ01000007">
    <property type="protein sequence ID" value="ODN06297.1"/>
    <property type="molecule type" value="Genomic_DNA"/>
</dbReference>
<feature type="domain" description="Cadherin" evidence="10">
    <location>
        <begin position="1071"/>
        <end position="1180"/>
    </location>
</feature>
<evidence type="ECO:0000256" key="5">
    <source>
        <dbReference type="ARBA" id="ARBA00022837"/>
    </source>
</evidence>
<dbReference type="PRINTS" id="PR00205">
    <property type="entry name" value="CADHERIN"/>
</dbReference>
<keyword evidence="12" id="KW-1185">Reference proteome</keyword>
<dbReference type="OrthoDB" id="6491773at2759"/>
<dbReference type="CDD" id="cd11304">
    <property type="entry name" value="Cadherin_repeat"/>
    <property type="match status" value="11"/>
</dbReference>
<dbReference type="OMA" id="YNRQDPS"/>
<evidence type="ECO:0000259" key="10">
    <source>
        <dbReference type="PROSITE" id="PS50268"/>
    </source>
</evidence>
<dbReference type="InterPro" id="IPR015919">
    <property type="entry name" value="Cadherin-like_sf"/>
</dbReference>
<dbReference type="InterPro" id="IPR020894">
    <property type="entry name" value="Cadherin_CS"/>
</dbReference>
<dbReference type="Proteomes" id="UP000094527">
    <property type="component" value="Unassembled WGS sequence"/>
</dbReference>
<feature type="domain" description="Cadherin" evidence="10">
    <location>
        <begin position="61"/>
        <end position="154"/>
    </location>
</feature>
<dbReference type="GO" id="GO:0005912">
    <property type="term" value="C:adherens junction"/>
    <property type="evidence" value="ECO:0007669"/>
    <property type="project" value="TreeGrafter"/>
</dbReference>
<evidence type="ECO:0000256" key="6">
    <source>
        <dbReference type="ARBA" id="ARBA00022989"/>
    </source>
</evidence>
<evidence type="ECO:0000256" key="3">
    <source>
        <dbReference type="ARBA" id="ARBA00022729"/>
    </source>
</evidence>
<evidence type="ECO:0000256" key="1">
    <source>
        <dbReference type="ARBA" id="ARBA00004167"/>
    </source>
</evidence>
<feature type="domain" description="Cadherin" evidence="10">
    <location>
        <begin position="155"/>
        <end position="267"/>
    </location>
</feature>
<evidence type="ECO:0000313" key="11">
    <source>
        <dbReference type="EMBL" id="ODN06297.1"/>
    </source>
</evidence>
<proteinExistence type="predicted"/>
<dbReference type="FunFam" id="2.60.40.60:FF:000094">
    <property type="entry name" value="protocadherin gamma-C4 isoform X2"/>
    <property type="match status" value="1"/>
</dbReference>
<dbReference type="GO" id="GO:0016477">
    <property type="term" value="P:cell migration"/>
    <property type="evidence" value="ECO:0007669"/>
    <property type="project" value="TreeGrafter"/>
</dbReference>
<feature type="domain" description="Cadherin" evidence="10">
    <location>
        <begin position="1283"/>
        <end position="1405"/>
    </location>
</feature>
<evidence type="ECO:0000256" key="9">
    <source>
        <dbReference type="SAM" id="Phobius"/>
    </source>
</evidence>
<dbReference type="SMART" id="SM00112">
    <property type="entry name" value="CA"/>
    <property type="match status" value="11"/>
</dbReference>
<feature type="transmembrane region" description="Helical" evidence="9">
    <location>
        <begin position="1739"/>
        <end position="1760"/>
    </location>
</feature>
<dbReference type="GO" id="GO:0045296">
    <property type="term" value="F:cadherin binding"/>
    <property type="evidence" value="ECO:0007669"/>
    <property type="project" value="TreeGrafter"/>
</dbReference>
<comment type="caution">
    <text evidence="11">The sequence shown here is derived from an EMBL/GenBank/DDBJ whole genome shotgun (WGS) entry which is preliminary data.</text>
</comment>
<reference evidence="11 12" key="1">
    <citation type="journal article" date="2016" name="Genome Biol. Evol.">
        <title>Gene Family Evolution Reflects Adaptation to Soil Environmental Stressors in the Genome of the Collembolan Orchesella cincta.</title>
        <authorList>
            <person name="Faddeeva-Vakhrusheva A."/>
            <person name="Derks M.F."/>
            <person name="Anvar S.Y."/>
            <person name="Agamennone V."/>
            <person name="Suring W."/>
            <person name="Smit S."/>
            <person name="van Straalen N.M."/>
            <person name="Roelofs D."/>
        </authorList>
    </citation>
    <scope>NUCLEOTIDE SEQUENCE [LARGE SCALE GENOMIC DNA]</scope>
    <source>
        <tissue evidence="11">Mixed pool</tissue>
    </source>
</reference>
<dbReference type="SUPFAM" id="SSF49313">
    <property type="entry name" value="Cadherin-like"/>
    <property type="match status" value="12"/>
</dbReference>
<feature type="domain" description="Cadherin" evidence="10">
    <location>
        <begin position="655"/>
        <end position="735"/>
    </location>
</feature>
<protein>
    <submittedName>
        <fullName evidence="11">Protocadherin Fat 4</fullName>
    </submittedName>
</protein>
<dbReference type="PANTHER" id="PTHR24027">
    <property type="entry name" value="CADHERIN-23"/>
    <property type="match status" value="1"/>
</dbReference>
<comment type="subcellular location">
    <subcellularLocation>
        <location evidence="1">Membrane</location>
        <topology evidence="1">Single-pass membrane protein</topology>
    </subcellularLocation>
</comment>
<feature type="domain" description="Cadherin" evidence="10">
    <location>
        <begin position="1187"/>
        <end position="1282"/>
    </location>
</feature>
<dbReference type="GO" id="GO:0007043">
    <property type="term" value="P:cell-cell junction assembly"/>
    <property type="evidence" value="ECO:0007669"/>
    <property type="project" value="TreeGrafter"/>
</dbReference>
<keyword evidence="7 9" id="KW-0472">Membrane</keyword>
<keyword evidence="4" id="KW-0677">Repeat</keyword>
<gene>
    <name evidence="11" type="ORF">Ocin01_00355</name>
</gene>
<dbReference type="GO" id="GO:0000902">
    <property type="term" value="P:cell morphogenesis"/>
    <property type="evidence" value="ECO:0007669"/>
    <property type="project" value="TreeGrafter"/>
</dbReference>
<dbReference type="STRING" id="48709.A0A1D2NM34"/>
<feature type="domain" description="Cadherin" evidence="10">
    <location>
        <begin position="975"/>
        <end position="1070"/>
    </location>
</feature>
<dbReference type="GO" id="GO:0005509">
    <property type="term" value="F:calcium ion binding"/>
    <property type="evidence" value="ECO:0007669"/>
    <property type="project" value="UniProtKB-UniRule"/>
</dbReference>
<keyword evidence="6 9" id="KW-1133">Transmembrane helix</keyword>
<keyword evidence="5 8" id="KW-0106">Calcium</keyword>
<dbReference type="PROSITE" id="PS50268">
    <property type="entry name" value="CADHERIN_2"/>
    <property type="match status" value="11"/>
</dbReference>
<keyword evidence="2 9" id="KW-0812">Transmembrane</keyword>
<evidence type="ECO:0000256" key="4">
    <source>
        <dbReference type="ARBA" id="ARBA00022737"/>
    </source>
</evidence>
<dbReference type="GO" id="GO:0044331">
    <property type="term" value="P:cell-cell adhesion mediated by cadherin"/>
    <property type="evidence" value="ECO:0007669"/>
    <property type="project" value="TreeGrafter"/>
</dbReference>
<dbReference type="GO" id="GO:0008013">
    <property type="term" value="F:beta-catenin binding"/>
    <property type="evidence" value="ECO:0007669"/>
    <property type="project" value="TreeGrafter"/>
</dbReference>
<evidence type="ECO:0000256" key="7">
    <source>
        <dbReference type="ARBA" id="ARBA00023136"/>
    </source>
</evidence>
<dbReference type="Gene3D" id="2.60.40.60">
    <property type="entry name" value="Cadherins"/>
    <property type="match status" value="12"/>
</dbReference>
<dbReference type="GO" id="GO:0007156">
    <property type="term" value="P:homophilic cell adhesion via plasma membrane adhesion molecules"/>
    <property type="evidence" value="ECO:0007669"/>
    <property type="project" value="InterPro"/>
</dbReference>
<keyword evidence="3" id="KW-0732">Signal</keyword>
<dbReference type="GO" id="GO:0034332">
    <property type="term" value="P:adherens junction organization"/>
    <property type="evidence" value="ECO:0007669"/>
    <property type="project" value="TreeGrafter"/>
</dbReference>
<evidence type="ECO:0000256" key="2">
    <source>
        <dbReference type="ARBA" id="ARBA00022692"/>
    </source>
</evidence>
<dbReference type="InterPro" id="IPR039808">
    <property type="entry name" value="Cadherin"/>
</dbReference>
<organism evidence="11 12">
    <name type="scientific">Orchesella cincta</name>
    <name type="common">Springtail</name>
    <name type="synonym">Podura cincta</name>
    <dbReference type="NCBI Taxonomy" id="48709"/>
    <lineage>
        <taxon>Eukaryota</taxon>
        <taxon>Metazoa</taxon>
        <taxon>Ecdysozoa</taxon>
        <taxon>Arthropoda</taxon>
        <taxon>Hexapoda</taxon>
        <taxon>Collembola</taxon>
        <taxon>Entomobryomorpha</taxon>
        <taxon>Entomobryoidea</taxon>
        <taxon>Orchesellidae</taxon>
        <taxon>Orchesellinae</taxon>
        <taxon>Orchesella</taxon>
    </lineage>
</organism>
<evidence type="ECO:0000313" key="12">
    <source>
        <dbReference type="Proteomes" id="UP000094527"/>
    </source>
</evidence>
<dbReference type="InterPro" id="IPR002126">
    <property type="entry name" value="Cadherin-like_dom"/>
</dbReference>
<dbReference type="GO" id="GO:0016342">
    <property type="term" value="C:catenin complex"/>
    <property type="evidence" value="ECO:0007669"/>
    <property type="project" value="TreeGrafter"/>
</dbReference>